<dbReference type="EMBL" id="RQTK01000120">
    <property type="protein sequence ID" value="RUS87083.1"/>
    <property type="molecule type" value="Genomic_DNA"/>
</dbReference>
<evidence type="ECO:0000313" key="3">
    <source>
        <dbReference type="EMBL" id="RUS87083.1"/>
    </source>
</evidence>
<dbReference type="AlphaFoldDB" id="A0A433TZT0"/>
<dbReference type="InterPro" id="IPR002999">
    <property type="entry name" value="Tudor"/>
</dbReference>
<name>A0A433TZT0_ELYCH</name>
<organism evidence="3 4">
    <name type="scientific">Elysia chlorotica</name>
    <name type="common">Eastern emerald elysia</name>
    <name type="synonym">Sea slug</name>
    <dbReference type="NCBI Taxonomy" id="188477"/>
    <lineage>
        <taxon>Eukaryota</taxon>
        <taxon>Metazoa</taxon>
        <taxon>Spiralia</taxon>
        <taxon>Lophotrochozoa</taxon>
        <taxon>Mollusca</taxon>
        <taxon>Gastropoda</taxon>
        <taxon>Heterobranchia</taxon>
        <taxon>Euthyneura</taxon>
        <taxon>Panpulmonata</taxon>
        <taxon>Sacoglossa</taxon>
        <taxon>Placobranchoidea</taxon>
        <taxon>Plakobranchidae</taxon>
        <taxon>Elysia</taxon>
    </lineage>
</organism>
<reference evidence="3 4" key="1">
    <citation type="submission" date="2019-01" db="EMBL/GenBank/DDBJ databases">
        <title>A draft genome assembly of the solar-powered sea slug Elysia chlorotica.</title>
        <authorList>
            <person name="Cai H."/>
            <person name="Li Q."/>
            <person name="Fang X."/>
            <person name="Li J."/>
            <person name="Curtis N.E."/>
            <person name="Altenburger A."/>
            <person name="Shibata T."/>
            <person name="Feng M."/>
            <person name="Maeda T."/>
            <person name="Schwartz J.A."/>
            <person name="Shigenobu S."/>
            <person name="Lundholm N."/>
            <person name="Nishiyama T."/>
            <person name="Yang H."/>
            <person name="Hasebe M."/>
            <person name="Li S."/>
            <person name="Pierce S.K."/>
            <person name="Wang J."/>
        </authorList>
    </citation>
    <scope>NUCLEOTIDE SEQUENCE [LARGE SCALE GENOMIC DNA]</scope>
    <source>
        <strain evidence="3">EC2010</strain>
        <tissue evidence="3">Whole organism of an adult</tissue>
    </source>
</reference>
<dbReference type="InterPro" id="IPR016024">
    <property type="entry name" value="ARM-type_fold"/>
</dbReference>
<dbReference type="SUPFAM" id="SSF48371">
    <property type="entry name" value="ARM repeat"/>
    <property type="match status" value="1"/>
</dbReference>
<keyword evidence="4" id="KW-1185">Reference proteome</keyword>
<dbReference type="InterPro" id="IPR011989">
    <property type="entry name" value="ARM-like"/>
</dbReference>
<dbReference type="Gene3D" id="1.25.10.10">
    <property type="entry name" value="Leucine-rich Repeat Variant"/>
    <property type="match status" value="1"/>
</dbReference>
<feature type="region of interest" description="Disordered" evidence="1">
    <location>
        <begin position="508"/>
        <end position="532"/>
    </location>
</feature>
<dbReference type="OrthoDB" id="10034606at2759"/>
<protein>
    <recommendedName>
        <fullName evidence="2">Tudor domain-containing protein</fullName>
    </recommendedName>
</protein>
<accession>A0A433TZT0</accession>
<dbReference type="Pfam" id="PF00567">
    <property type="entry name" value="TUDOR"/>
    <property type="match status" value="1"/>
</dbReference>
<dbReference type="SUPFAM" id="SSF63748">
    <property type="entry name" value="Tudor/PWWP/MBT"/>
    <property type="match status" value="1"/>
</dbReference>
<dbReference type="Proteomes" id="UP000271974">
    <property type="component" value="Unassembled WGS sequence"/>
</dbReference>
<evidence type="ECO:0000256" key="1">
    <source>
        <dbReference type="SAM" id="MobiDB-lite"/>
    </source>
</evidence>
<evidence type="ECO:0000313" key="4">
    <source>
        <dbReference type="Proteomes" id="UP000271974"/>
    </source>
</evidence>
<feature type="compositionally biased region" description="Polar residues" evidence="1">
    <location>
        <begin position="508"/>
        <end position="522"/>
    </location>
</feature>
<feature type="non-terminal residue" evidence="3">
    <location>
        <position position="624"/>
    </location>
</feature>
<sequence length="624" mass="69081">MENLEASLHPDSEHLEETLKGLLIILSAESDMSSALKRMIISNGTIQYLKTILKISWDKCKSLESSACKPSEATVTENFDENLHKRISITILTLSCIYHICDGLPSKLYPKFVDQDLVSTLVSYVISEQSSCSPNHFFQFGPTYTASVATAISSLKTDGHLMVCVDQDQASGTESREEANDSISSGFPRSIDKTDFRFYEPLYYDILGKSAKVELCQVLLPSEEADLSLAQLLISEGLALPQEANMTIDTKDTKTSKSKRWRTSSSSDLSDHAVEAKITCILSGNFFWAIIGKEKICQYQQICKGLTHFNSHFKSHLTNVKPNKMDVVAAAVKDGTDELFLRSKVIETEMEDGIVKVLDVDTGCVHRVLPSDIYNLPSSYNLTKRPPLASLVCLKGVSPMPLDTRAPELALGALGLLMRYGGIYCVNKLFESSLLQALPGLVISPDLNIAYRALELVVNVTCIRTQQVRSTPWHSLIPGTLATLQRCMLKTIENRSIVNAKKMESIKSSQTATSPKSPNHFSPPSKGDDGCYSHSQSHSVALSACEFENSRINATVEACVACLANTMFMSTKGKAVFYRHRGLDIVLQVFNLFHNKEIIKNLCLKTLGNYVYFNRSPDPYLKGF</sequence>
<feature type="domain" description="Tudor" evidence="2">
    <location>
        <begin position="273"/>
        <end position="396"/>
    </location>
</feature>
<gene>
    <name evidence="3" type="ORF">EGW08_005159</name>
</gene>
<evidence type="ECO:0000259" key="2">
    <source>
        <dbReference type="Pfam" id="PF00567"/>
    </source>
</evidence>
<comment type="caution">
    <text evidence="3">The sequence shown here is derived from an EMBL/GenBank/DDBJ whole genome shotgun (WGS) entry which is preliminary data.</text>
</comment>
<proteinExistence type="predicted"/>
<dbReference type="Gene3D" id="2.30.30.140">
    <property type="match status" value="1"/>
</dbReference>